<protein>
    <submittedName>
        <fullName evidence="3">Putative lipoprotein</fullName>
    </submittedName>
</protein>
<dbReference type="InterPro" id="IPR021727">
    <property type="entry name" value="DUF3299"/>
</dbReference>
<gene>
    <name evidence="3" type="ORF">HHI_14292</name>
</gene>
<feature type="compositionally biased region" description="Low complexity" evidence="1">
    <location>
        <begin position="24"/>
        <end position="37"/>
    </location>
</feature>
<dbReference type="Pfam" id="PF11736">
    <property type="entry name" value="DUF3299"/>
    <property type="match status" value="1"/>
</dbReference>
<organism evidence="3 4">
    <name type="scientific">Hyphomonas hirschiana VP5</name>
    <dbReference type="NCBI Taxonomy" id="1280951"/>
    <lineage>
        <taxon>Bacteria</taxon>
        <taxon>Pseudomonadati</taxon>
        <taxon>Pseudomonadota</taxon>
        <taxon>Alphaproteobacteria</taxon>
        <taxon>Hyphomonadales</taxon>
        <taxon>Hyphomonadaceae</taxon>
        <taxon>Hyphomonas</taxon>
    </lineage>
</organism>
<dbReference type="RefSeq" id="WP_011645222.1">
    <property type="nucleotide sequence ID" value="NZ_ARYI01000014.1"/>
</dbReference>
<evidence type="ECO:0000256" key="2">
    <source>
        <dbReference type="SAM" id="SignalP"/>
    </source>
</evidence>
<evidence type="ECO:0000256" key="1">
    <source>
        <dbReference type="SAM" id="MobiDB-lite"/>
    </source>
</evidence>
<dbReference type="Gene3D" id="2.40.50.870">
    <property type="entry name" value="Protein of unknown function (DUF3299)"/>
    <property type="match status" value="1"/>
</dbReference>
<evidence type="ECO:0000313" key="3">
    <source>
        <dbReference type="EMBL" id="KCZ89327.1"/>
    </source>
</evidence>
<evidence type="ECO:0000313" key="4">
    <source>
        <dbReference type="Proteomes" id="UP000025061"/>
    </source>
</evidence>
<keyword evidence="2" id="KW-0732">Signal</keyword>
<dbReference type="AlphaFoldDB" id="A0A059FFE7"/>
<name>A0A059FFE7_9PROT</name>
<reference evidence="3 4" key="1">
    <citation type="submission" date="2013-04" db="EMBL/GenBank/DDBJ databases">
        <title>Hyphomonas hirschiana VP5 Genome Sequencing.</title>
        <authorList>
            <person name="Lai Q."/>
            <person name="Shao Z."/>
        </authorList>
    </citation>
    <scope>NUCLEOTIDE SEQUENCE [LARGE SCALE GENOMIC DNA]</scope>
    <source>
        <strain evidence="3 4">VP5</strain>
    </source>
</reference>
<dbReference type="Proteomes" id="UP000025061">
    <property type="component" value="Unassembled WGS sequence"/>
</dbReference>
<feature type="chain" id="PRO_5001572309" evidence="2">
    <location>
        <begin position="22"/>
        <end position="241"/>
    </location>
</feature>
<dbReference type="PROSITE" id="PS51257">
    <property type="entry name" value="PROKAR_LIPOPROTEIN"/>
    <property type="match status" value="1"/>
</dbReference>
<sequence length="241" mass="25308">MKTTSLPGFALASLAIGLAAACGGASTNGTAEAAPAKPAEEAPAKAKADGPKVGDKIGQSAAERAAARAEAAKKRAADQARIDAELAARGVERIGWEDLMPEGEEERLAQMYQAQMAMLYSGAGVAEGSAADTAVQIGTFNTVKELNGKKIRIPGYTVPFEYGADAQIKEFLLVPYFGACIHAPPPPPNQTVFVMSDKAIKMQDLAQAVWIEGTIHTQTQESDLADAAYTITLTGIEEYTY</sequence>
<comment type="caution">
    <text evidence="3">The sequence shown here is derived from an EMBL/GenBank/DDBJ whole genome shotgun (WGS) entry which is preliminary data.</text>
</comment>
<dbReference type="PATRIC" id="fig|1280951.3.peg.2880"/>
<dbReference type="EMBL" id="ARYI01000014">
    <property type="protein sequence ID" value="KCZ89327.1"/>
    <property type="molecule type" value="Genomic_DNA"/>
</dbReference>
<accession>A0A059FFE7</accession>
<feature type="compositionally biased region" description="Basic and acidic residues" evidence="1">
    <location>
        <begin position="38"/>
        <end position="55"/>
    </location>
</feature>
<dbReference type="OrthoDB" id="9812956at2"/>
<keyword evidence="4" id="KW-1185">Reference proteome</keyword>
<proteinExistence type="predicted"/>
<keyword evidence="3" id="KW-0449">Lipoprotein</keyword>
<feature type="region of interest" description="Disordered" evidence="1">
    <location>
        <begin position="24"/>
        <end position="60"/>
    </location>
</feature>
<feature type="signal peptide" evidence="2">
    <location>
        <begin position="1"/>
        <end position="21"/>
    </location>
</feature>